<dbReference type="STRING" id="84135.GCA_001052115_01789"/>
<evidence type="ECO:0000313" key="1">
    <source>
        <dbReference type="EMBL" id="PMC51650.1"/>
    </source>
</evidence>
<reference evidence="1 2" key="1">
    <citation type="submission" date="2017-09" db="EMBL/GenBank/DDBJ databases">
        <title>Bacterial strain isolated from the female urinary microbiota.</title>
        <authorList>
            <person name="Thomas-White K."/>
            <person name="Kumar N."/>
            <person name="Forster S."/>
            <person name="Putonti C."/>
            <person name="Lawley T."/>
            <person name="Wolfe A.J."/>
        </authorList>
    </citation>
    <scope>NUCLEOTIDE SEQUENCE [LARGE SCALE GENOMIC DNA]</scope>
    <source>
        <strain evidence="1 2">UMB0186</strain>
    </source>
</reference>
<dbReference type="RefSeq" id="WP_102190321.1">
    <property type="nucleotide sequence ID" value="NZ_CAUTAO010000009.1"/>
</dbReference>
<protein>
    <submittedName>
        <fullName evidence="1">Uncharacterized protein</fullName>
    </submittedName>
</protein>
<dbReference type="Proteomes" id="UP000235670">
    <property type="component" value="Unassembled WGS sequence"/>
</dbReference>
<comment type="caution">
    <text evidence="1">The sequence shown here is derived from an EMBL/GenBank/DDBJ whole genome shotgun (WGS) entry which is preliminary data.</text>
</comment>
<dbReference type="AlphaFoldDB" id="A0A2N6SCK2"/>
<dbReference type="OrthoDB" id="2987535at2"/>
<gene>
    <name evidence="1" type="ORF">CJ218_08880</name>
</gene>
<accession>A0A2N6SCK2</accession>
<organism evidence="1 2">
    <name type="scientific">Gemella sanguinis</name>
    <dbReference type="NCBI Taxonomy" id="84135"/>
    <lineage>
        <taxon>Bacteria</taxon>
        <taxon>Bacillati</taxon>
        <taxon>Bacillota</taxon>
        <taxon>Bacilli</taxon>
        <taxon>Bacillales</taxon>
        <taxon>Gemellaceae</taxon>
        <taxon>Gemella</taxon>
    </lineage>
</organism>
<dbReference type="EMBL" id="PNGT01000014">
    <property type="protein sequence ID" value="PMC51650.1"/>
    <property type="molecule type" value="Genomic_DNA"/>
</dbReference>
<evidence type="ECO:0000313" key="2">
    <source>
        <dbReference type="Proteomes" id="UP000235670"/>
    </source>
</evidence>
<sequence>MFYLEDEKTLVLTNENKKDILNALTKINQVSNNKNIKVAYIKILGKVLEFNKAIETFYYSHKPGYNEVYQERIESLDNSLDEFRRIKASLKPDFDKEQYSEEVEYEFNSLLSRVEGRTSVIFEDDKDYSFNNYLVTLINEKQLEEFIWLNTLYNIYKEGSSINNIVRDYCELSDVEFSDLYKIYLFVTDYNINQLLLKNESKIINNEYLENFENFFNYMYQLIDDLRTFVAKKDKENILNFATKIESYTNVSTPSKEEFISSVRKVFNFLRTLYENDNAKLLLDNIYPILVKSFFAPLKNDDKIKYDFNPEFIYALEYTQIIIEVMDENNGK</sequence>
<proteinExistence type="predicted"/>
<name>A0A2N6SCK2_9BACL</name>